<organism evidence="2 3">
    <name type="scientific">Plectus sambesii</name>
    <dbReference type="NCBI Taxonomy" id="2011161"/>
    <lineage>
        <taxon>Eukaryota</taxon>
        <taxon>Metazoa</taxon>
        <taxon>Ecdysozoa</taxon>
        <taxon>Nematoda</taxon>
        <taxon>Chromadorea</taxon>
        <taxon>Plectida</taxon>
        <taxon>Plectina</taxon>
        <taxon>Plectoidea</taxon>
        <taxon>Plectidae</taxon>
        <taxon>Plectus</taxon>
    </lineage>
</organism>
<feature type="region of interest" description="Disordered" evidence="1">
    <location>
        <begin position="1"/>
        <end position="67"/>
    </location>
</feature>
<dbReference type="WBParaSite" id="PSAMB.scaffold1159size35116.g11391.t1">
    <property type="protein sequence ID" value="PSAMB.scaffold1159size35116.g11391.t1"/>
    <property type="gene ID" value="PSAMB.scaffold1159size35116.g11391"/>
</dbReference>
<evidence type="ECO:0000313" key="3">
    <source>
        <dbReference type="WBParaSite" id="PSAMB.scaffold1159size35116.g11391.t1"/>
    </source>
</evidence>
<reference evidence="3" key="1">
    <citation type="submission" date="2022-11" db="UniProtKB">
        <authorList>
            <consortium name="WormBaseParasite"/>
        </authorList>
    </citation>
    <scope>IDENTIFICATION</scope>
</reference>
<keyword evidence="2" id="KW-1185">Reference proteome</keyword>
<feature type="compositionally biased region" description="Pro residues" evidence="1">
    <location>
        <begin position="46"/>
        <end position="58"/>
    </location>
</feature>
<evidence type="ECO:0000256" key="1">
    <source>
        <dbReference type="SAM" id="MobiDB-lite"/>
    </source>
</evidence>
<proteinExistence type="predicted"/>
<accession>A0A914UPJ3</accession>
<evidence type="ECO:0000313" key="2">
    <source>
        <dbReference type="Proteomes" id="UP000887566"/>
    </source>
</evidence>
<sequence>MMNSADGPLRPAGRLNQAAPATRKRIGGFRGGGSGAQRSPNFFAPNVPPFGAPSPPPSKQLGQSVPGCQSAVSPVAVVVGAARLSSPAVASSSLHSRAHCTSPPPAHRRLHVFVTLGKAR</sequence>
<dbReference type="Proteomes" id="UP000887566">
    <property type="component" value="Unplaced"/>
</dbReference>
<dbReference type="AlphaFoldDB" id="A0A914UPJ3"/>
<protein>
    <submittedName>
        <fullName evidence="3">Uncharacterized protein</fullName>
    </submittedName>
</protein>
<name>A0A914UPJ3_9BILA</name>